<dbReference type="AlphaFoldDB" id="A0AAD9ZB06"/>
<evidence type="ECO:0000256" key="3">
    <source>
        <dbReference type="ARBA" id="ARBA00023163"/>
    </source>
</evidence>
<dbReference type="EMBL" id="JASNWA010000006">
    <property type="protein sequence ID" value="KAK3174865.1"/>
    <property type="molecule type" value="Genomic_DNA"/>
</dbReference>
<protein>
    <recommendedName>
        <fullName evidence="7">Transcriptional coactivator HFI1/ADA1</fullName>
    </recommendedName>
</protein>
<name>A0AAD9ZB06_9LECA</name>
<keyword evidence="3" id="KW-0804">Transcription</keyword>
<gene>
    <name evidence="5" type="ORF">OEA41_002111</name>
</gene>
<evidence type="ECO:0000313" key="6">
    <source>
        <dbReference type="Proteomes" id="UP001276659"/>
    </source>
</evidence>
<dbReference type="Proteomes" id="UP001276659">
    <property type="component" value="Unassembled WGS sequence"/>
</dbReference>
<evidence type="ECO:0000256" key="2">
    <source>
        <dbReference type="ARBA" id="ARBA00023015"/>
    </source>
</evidence>
<comment type="subcellular location">
    <subcellularLocation>
        <location evidence="1">Nucleus</location>
    </subcellularLocation>
</comment>
<organism evidence="5 6">
    <name type="scientific">Lepraria neglecta</name>
    <dbReference type="NCBI Taxonomy" id="209136"/>
    <lineage>
        <taxon>Eukaryota</taxon>
        <taxon>Fungi</taxon>
        <taxon>Dikarya</taxon>
        <taxon>Ascomycota</taxon>
        <taxon>Pezizomycotina</taxon>
        <taxon>Lecanoromycetes</taxon>
        <taxon>OSLEUM clade</taxon>
        <taxon>Lecanoromycetidae</taxon>
        <taxon>Lecanorales</taxon>
        <taxon>Lecanorineae</taxon>
        <taxon>Stereocaulaceae</taxon>
        <taxon>Lepraria</taxon>
    </lineage>
</organism>
<proteinExistence type="predicted"/>
<dbReference type="GO" id="GO:0003713">
    <property type="term" value="F:transcription coactivator activity"/>
    <property type="evidence" value="ECO:0007669"/>
    <property type="project" value="TreeGrafter"/>
</dbReference>
<evidence type="ECO:0000256" key="1">
    <source>
        <dbReference type="ARBA" id="ARBA00004123"/>
    </source>
</evidence>
<evidence type="ECO:0008006" key="7">
    <source>
        <dbReference type="Google" id="ProtNLM"/>
    </source>
</evidence>
<keyword evidence="6" id="KW-1185">Reference proteome</keyword>
<sequence length="443" mass="47887">MPDIDPAALSRSDSVATANPSSLSLSKANDISALPSLKATKTVSTAQRIDLEPLYTSLKGAIGDNWGKYKEAISLFVLGHLNQNELSFQIDHYVTADPNIEHLHNQLIAGIYGNVSRDPPEPGVAPWVSANDKPTVLSKPVSGDAAEQRLKTEVMRLPARDRRRLKEVPDGEVFDNVSHSVTTSMNDYHNARTIKLPDSVPASAGGLNKTNWDLEIRKRYSQPLASETGEFPDTDSIQNRMVPICYEQSLPNGPSANCAEFMATATEQYIKTLVGQVLAKTRSNLTGAAGAISIVTRRYKQQLQREENMLSRGEITRGVLSNLLPVETREAAARPPLGTGDFRIALGVGGDCGLGSMPTIVKSIMSGYPEGVLEGYGRHPDEIDENEDEMERGGARINGTLTNGVHVNGTSSNDNENYGWEGGGAQDLKELFGTLDELCAVGQ</sequence>
<comment type="caution">
    <text evidence="5">The sequence shown here is derived from an EMBL/GenBank/DDBJ whole genome shotgun (WGS) entry which is preliminary data.</text>
</comment>
<keyword evidence="4" id="KW-0539">Nucleus</keyword>
<evidence type="ECO:0000256" key="4">
    <source>
        <dbReference type="ARBA" id="ARBA00023242"/>
    </source>
</evidence>
<evidence type="ECO:0000313" key="5">
    <source>
        <dbReference type="EMBL" id="KAK3174865.1"/>
    </source>
</evidence>
<dbReference type="GO" id="GO:0000124">
    <property type="term" value="C:SAGA complex"/>
    <property type="evidence" value="ECO:0007669"/>
    <property type="project" value="UniProtKB-ARBA"/>
</dbReference>
<dbReference type="Pfam" id="PF12767">
    <property type="entry name" value="SAGA-Tad1"/>
    <property type="match status" value="1"/>
</dbReference>
<dbReference type="PANTHER" id="PTHR21277:SF5">
    <property type="entry name" value="TRANSCRIPTIONAL ADAPTER 1"/>
    <property type="match status" value="1"/>
</dbReference>
<dbReference type="CDD" id="cd22933">
    <property type="entry name" value="HFD_HFI1"/>
    <property type="match status" value="1"/>
</dbReference>
<dbReference type="GO" id="GO:0006357">
    <property type="term" value="P:regulation of transcription by RNA polymerase II"/>
    <property type="evidence" value="ECO:0007669"/>
    <property type="project" value="TreeGrafter"/>
</dbReference>
<accession>A0AAD9ZB06</accession>
<dbReference type="PANTHER" id="PTHR21277">
    <property type="entry name" value="TRANSCRIPTIONAL ADAPTER 1"/>
    <property type="match status" value="1"/>
</dbReference>
<dbReference type="InterPro" id="IPR024738">
    <property type="entry name" value="Hfi1/Tada1"/>
</dbReference>
<dbReference type="GO" id="GO:0005634">
    <property type="term" value="C:nucleus"/>
    <property type="evidence" value="ECO:0007669"/>
    <property type="project" value="UniProtKB-SubCell"/>
</dbReference>
<keyword evidence="2" id="KW-0805">Transcription regulation</keyword>
<reference evidence="5" key="1">
    <citation type="submission" date="2022-11" db="EMBL/GenBank/DDBJ databases">
        <title>Chromosomal genome sequence assembly and mating type (MAT) locus characterization of the leprose asexual lichenized fungus Lepraria neglecta (Nyl.) Erichsen.</title>
        <authorList>
            <person name="Allen J.L."/>
            <person name="Pfeffer B."/>
        </authorList>
    </citation>
    <scope>NUCLEOTIDE SEQUENCE</scope>
    <source>
        <strain evidence="5">Allen 5258</strain>
    </source>
</reference>